<dbReference type="Pfam" id="PF00356">
    <property type="entry name" value="LacI"/>
    <property type="match status" value="1"/>
</dbReference>
<dbReference type="AlphaFoldDB" id="A0A1I3IIN7"/>
<dbReference type="STRING" id="1005945.SAMN05216561_10928"/>
<dbReference type="OrthoDB" id="9816215at2"/>
<dbReference type="InterPro" id="IPR000843">
    <property type="entry name" value="HTH_LacI"/>
</dbReference>
<proteinExistence type="predicted"/>
<dbReference type="PANTHER" id="PTHR30146:SF109">
    <property type="entry name" value="HTH-TYPE TRANSCRIPTIONAL REGULATOR GALS"/>
    <property type="match status" value="1"/>
</dbReference>
<dbReference type="EMBL" id="FOQG01000009">
    <property type="protein sequence ID" value="SFI47653.1"/>
    <property type="molecule type" value="Genomic_DNA"/>
</dbReference>
<gene>
    <name evidence="5" type="ORF">SAMN05216561_10928</name>
</gene>
<dbReference type="CDD" id="cd01392">
    <property type="entry name" value="HTH_LacI"/>
    <property type="match status" value="1"/>
</dbReference>
<dbReference type="GO" id="GO:0003700">
    <property type="term" value="F:DNA-binding transcription factor activity"/>
    <property type="evidence" value="ECO:0007669"/>
    <property type="project" value="TreeGrafter"/>
</dbReference>
<dbReference type="PROSITE" id="PS50932">
    <property type="entry name" value="HTH_LACI_2"/>
    <property type="match status" value="1"/>
</dbReference>
<dbReference type="SMART" id="SM00354">
    <property type="entry name" value="HTH_LACI"/>
    <property type="match status" value="1"/>
</dbReference>
<evidence type="ECO:0000256" key="3">
    <source>
        <dbReference type="ARBA" id="ARBA00023163"/>
    </source>
</evidence>
<evidence type="ECO:0000313" key="5">
    <source>
        <dbReference type="EMBL" id="SFI47653.1"/>
    </source>
</evidence>
<dbReference type="PANTHER" id="PTHR30146">
    <property type="entry name" value="LACI-RELATED TRANSCRIPTIONAL REPRESSOR"/>
    <property type="match status" value="1"/>
</dbReference>
<name>A0A1I3IIN7_9ACTN</name>
<evidence type="ECO:0000259" key="4">
    <source>
        <dbReference type="PROSITE" id="PS50932"/>
    </source>
</evidence>
<accession>A0A1I3IIN7</accession>
<feature type="domain" description="HTH lacI-type" evidence="4">
    <location>
        <begin position="2"/>
        <end position="56"/>
    </location>
</feature>
<evidence type="ECO:0000313" key="6">
    <source>
        <dbReference type="Proteomes" id="UP000198649"/>
    </source>
</evidence>
<dbReference type="InterPro" id="IPR028082">
    <property type="entry name" value="Peripla_BP_I"/>
</dbReference>
<keyword evidence="6" id="KW-1185">Reference proteome</keyword>
<reference evidence="5 6" key="1">
    <citation type="submission" date="2016-10" db="EMBL/GenBank/DDBJ databases">
        <authorList>
            <person name="de Groot N.N."/>
        </authorList>
    </citation>
    <scope>NUCLEOTIDE SEQUENCE [LARGE SCALE GENOMIC DNA]</scope>
    <source>
        <strain evidence="5 6">CGMCC 1.11156</strain>
    </source>
</reference>
<dbReference type="SUPFAM" id="SSF47413">
    <property type="entry name" value="lambda repressor-like DNA-binding domains"/>
    <property type="match status" value="1"/>
</dbReference>
<sequence length="343" mass="37255">MTSIDDVAREVGMSTATVSRALRGLPRVSQETRDRVIETARRLGYVPSPHAASLASGRTGTIAIVVPFVTRWFFAMVVDGAEQVLRAQGFDVLLYNLAGDVGTRHRVLQTHVLTKRVDAILVLGLGPTAEEVAWLTQQACPVVILGAEVPQWPSVRIDDVAVSRTAVGHLIELGHRRIAYVGSLVDEGLDFATPRARRRAYREMLAEHAIEHDPALETEGHFTLVGGRQAGNALLDLPQRPTAVFCASDEMAIGVLRASRERGVRVPEDWSVIGIDDHEMAPYFDLTTVRQPVSEQGAVAGRHILRCLGVATVEEPEHVVLPTELVVRGTTAEIGLSAQPTRG</sequence>
<dbReference type="CDD" id="cd06267">
    <property type="entry name" value="PBP1_LacI_sugar_binding-like"/>
    <property type="match status" value="1"/>
</dbReference>
<dbReference type="Gene3D" id="3.40.50.2300">
    <property type="match status" value="2"/>
</dbReference>
<dbReference type="Gene3D" id="1.10.260.40">
    <property type="entry name" value="lambda repressor-like DNA-binding domains"/>
    <property type="match status" value="1"/>
</dbReference>
<dbReference type="RefSeq" id="WP_091113657.1">
    <property type="nucleotide sequence ID" value="NZ_BKAF01000011.1"/>
</dbReference>
<evidence type="ECO:0000256" key="1">
    <source>
        <dbReference type="ARBA" id="ARBA00023015"/>
    </source>
</evidence>
<keyword evidence="2 5" id="KW-0238">DNA-binding</keyword>
<organism evidence="5 6">
    <name type="scientific">Nocardioides psychrotolerans</name>
    <dbReference type="NCBI Taxonomy" id="1005945"/>
    <lineage>
        <taxon>Bacteria</taxon>
        <taxon>Bacillati</taxon>
        <taxon>Actinomycetota</taxon>
        <taxon>Actinomycetes</taxon>
        <taxon>Propionibacteriales</taxon>
        <taxon>Nocardioidaceae</taxon>
        <taxon>Nocardioides</taxon>
    </lineage>
</organism>
<dbReference type="InterPro" id="IPR046335">
    <property type="entry name" value="LacI/GalR-like_sensor"/>
</dbReference>
<dbReference type="Pfam" id="PF13377">
    <property type="entry name" value="Peripla_BP_3"/>
    <property type="match status" value="1"/>
</dbReference>
<keyword evidence="1" id="KW-0805">Transcription regulation</keyword>
<keyword evidence="3" id="KW-0804">Transcription</keyword>
<evidence type="ECO:0000256" key="2">
    <source>
        <dbReference type="ARBA" id="ARBA00023125"/>
    </source>
</evidence>
<dbReference type="GO" id="GO:0000976">
    <property type="term" value="F:transcription cis-regulatory region binding"/>
    <property type="evidence" value="ECO:0007669"/>
    <property type="project" value="TreeGrafter"/>
</dbReference>
<protein>
    <submittedName>
        <fullName evidence="5">DNA-binding transcriptional regulator, LacI/PurR family</fullName>
    </submittedName>
</protein>
<dbReference type="SUPFAM" id="SSF53822">
    <property type="entry name" value="Periplasmic binding protein-like I"/>
    <property type="match status" value="1"/>
</dbReference>
<dbReference type="InterPro" id="IPR010982">
    <property type="entry name" value="Lambda_DNA-bd_dom_sf"/>
</dbReference>
<dbReference type="Proteomes" id="UP000198649">
    <property type="component" value="Unassembled WGS sequence"/>
</dbReference>